<proteinExistence type="predicted"/>
<protein>
    <submittedName>
        <fullName evidence="2">Uncharacterized protein LOC107270803 isoform X2</fullName>
    </submittedName>
</protein>
<dbReference type="Proteomes" id="UP000694920">
    <property type="component" value="Unplaced"/>
</dbReference>
<dbReference type="AlphaFoldDB" id="A0AAJ7C4H4"/>
<evidence type="ECO:0000313" key="2">
    <source>
        <dbReference type="RefSeq" id="XP_015601621.1"/>
    </source>
</evidence>
<dbReference type="KEGG" id="ccin:107270803"/>
<evidence type="ECO:0000313" key="1">
    <source>
        <dbReference type="Proteomes" id="UP000694920"/>
    </source>
</evidence>
<reference evidence="2" key="1">
    <citation type="submission" date="2025-08" db="UniProtKB">
        <authorList>
            <consortium name="RefSeq"/>
        </authorList>
    </citation>
    <scope>IDENTIFICATION</scope>
</reference>
<organism evidence="1 2">
    <name type="scientific">Cephus cinctus</name>
    <name type="common">Wheat stem sawfly</name>
    <dbReference type="NCBI Taxonomy" id="211228"/>
    <lineage>
        <taxon>Eukaryota</taxon>
        <taxon>Metazoa</taxon>
        <taxon>Ecdysozoa</taxon>
        <taxon>Arthropoda</taxon>
        <taxon>Hexapoda</taxon>
        <taxon>Insecta</taxon>
        <taxon>Pterygota</taxon>
        <taxon>Neoptera</taxon>
        <taxon>Endopterygota</taxon>
        <taxon>Hymenoptera</taxon>
        <taxon>Cephoidea</taxon>
        <taxon>Cephidae</taxon>
        <taxon>Cephus</taxon>
    </lineage>
</organism>
<gene>
    <name evidence="2" type="primary">LOC107270803</name>
</gene>
<accession>A0AAJ7C4H4</accession>
<sequence>MQPIQRGKPVTGGIKEFVQASVAPGVGQQGSSSGIKNTTCDIRSLSDEIPLANYTLTASGCIAFSRALIFLWSVINRITLLLILSMIQELSCTSSKNTTSAKDRYEKEFLTGIVIGSCRSF</sequence>
<dbReference type="GeneID" id="107270803"/>
<name>A0AAJ7C4H4_CEPCN</name>
<dbReference type="RefSeq" id="XP_015601621.1">
    <property type="nucleotide sequence ID" value="XM_015746135.2"/>
</dbReference>
<keyword evidence="1" id="KW-1185">Reference proteome</keyword>